<keyword evidence="3" id="KW-1185">Reference proteome</keyword>
<dbReference type="AlphaFoldDB" id="A0A231H1P1"/>
<proteinExistence type="predicted"/>
<feature type="compositionally biased region" description="Acidic residues" evidence="1">
    <location>
        <begin position="103"/>
        <end position="114"/>
    </location>
</feature>
<gene>
    <name evidence="2" type="ORF">B7C42_05096</name>
</gene>
<dbReference type="RefSeq" id="WP_051042098.1">
    <property type="nucleotide sequence ID" value="NZ_JAAXOR010000002.1"/>
</dbReference>
<feature type="region of interest" description="Disordered" evidence="1">
    <location>
        <begin position="99"/>
        <end position="163"/>
    </location>
</feature>
<accession>A0A231H1P1</accession>
<evidence type="ECO:0000313" key="2">
    <source>
        <dbReference type="EMBL" id="OXR42758.1"/>
    </source>
</evidence>
<comment type="caution">
    <text evidence="2">The sequence shown here is derived from an EMBL/GenBank/DDBJ whole genome shotgun (WGS) entry which is preliminary data.</text>
</comment>
<name>A0A231H1P1_9NOCA</name>
<feature type="compositionally biased region" description="Basic and acidic residues" evidence="1">
    <location>
        <begin position="154"/>
        <end position="163"/>
    </location>
</feature>
<feature type="compositionally biased region" description="Basic residues" evidence="1">
    <location>
        <begin position="134"/>
        <end position="153"/>
    </location>
</feature>
<evidence type="ECO:0000313" key="3">
    <source>
        <dbReference type="Proteomes" id="UP000215506"/>
    </source>
</evidence>
<sequence>MTLHITDWLMTSDVTPESAQRLPSLPGRWLLSWLPGELLTQEQALSGMILDEILSDPAFVDDLGAVEMATLHAAELGITLDEAVIRLCARVLERTARRSGDIGPDDIEPGDIEPGDIGPGDRGASATEYGPVRGHPHLPHVHRTPVSLHRPRHTDHDLSAAPS</sequence>
<organism evidence="2 3">
    <name type="scientific">Nocardia cerradoensis</name>
    <dbReference type="NCBI Taxonomy" id="85688"/>
    <lineage>
        <taxon>Bacteria</taxon>
        <taxon>Bacillati</taxon>
        <taxon>Actinomycetota</taxon>
        <taxon>Actinomycetes</taxon>
        <taxon>Mycobacteriales</taxon>
        <taxon>Nocardiaceae</taxon>
        <taxon>Nocardia</taxon>
    </lineage>
</organism>
<reference evidence="2 3" key="1">
    <citation type="submission" date="2017-07" db="EMBL/GenBank/DDBJ databases">
        <title>First draft Genome Sequence of Nocardia cerradoensis isolated from human infection.</title>
        <authorList>
            <person name="Carrasco G."/>
        </authorList>
    </citation>
    <scope>NUCLEOTIDE SEQUENCE [LARGE SCALE GENOMIC DNA]</scope>
    <source>
        <strain evidence="2 3">CNM20130759</strain>
    </source>
</reference>
<evidence type="ECO:0000256" key="1">
    <source>
        <dbReference type="SAM" id="MobiDB-lite"/>
    </source>
</evidence>
<dbReference type="Proteomes" id="UP000215506">
    <property type="component" value="Unassembled WGS sequence"/>
</dbReference>
<protein>
    <submittedName>
        <fullName evidence="2">Uncharacterized protein</fullName>
    </submittedName>
</protein>
<dbReference type="EMBL" id="NGAF01000012">
    <property type="protein sequence ID" value="OXR42758.1"/>
    <property type="molecule type" value="Genomic_DNA"/>
</dbReference>